<organism evidence="1 2">
    <name type="scientific">Paenibacillus yanchengensis</name>
    <dbReference type="NCBI Taxonomy" id="2035833"/>
    <lineage>
        <taxon>Bacteria</taxon>
        <taxon>Bacillati</taxon>
        <taxon>Bacillota</taxon>
        <taxon>Bacilli</taxon>
        <taxon>Bacillales</taxon>
        <taxon>Paenibacillaceae</taxon>
        <taxon>Paenibacillus</taxon>
    </lineage>
</organism>
<dbReference type="Proteomes" id="UP001597362">
    <property type="component" value="Unassembled WGS sequence"/>
</dbReference>
<dbReference type="InterPro" id="IPR003772">
    <property type="entry name" value="YceD"/>
</dbReference>
<dbReference type="PANTHER" id="PTHR34374:SF1">
    <property type="entry name" value="LARGE RIBOSOMAL RNA SUBUNIT ACCUMULATION PROTEIN YCED HOMOLOG 1, CHLOROPLASTIC"/>
    <property type="match status" value="1"/>
</dbReference>
<evidence type="ECO:0000313" key="1">
    <source>
        <dbReference type="EMBL" id="MFD2116870.1"/>
    </source>
</evidence>
<name>A0ABW4YMA3_9BACL</name>
<sequence length="171" mass="19717">MQFHIQEMMSKNLQSTIEKQQDVSKLFQDRRDVLETGPLHVSLTVTGYEQFIVVEGQLTIDVTMACSRCLEPAREDVTIPFMEKFKPVEVMTEEDEEEEESDFIEITNDKLDLLPYLEESLLLFLPFAPLCNNDCKGLCQHCGQNLNEGSCTCKADHIDPRFEALKDFFKQ</sequence>
<dbReference type="RefSeq" id="WP_377773472.1">
    <property type="nucleotide sequence ID" value="NZ_JBHUHO010000032.1"/>
</dbReference>
<protein>
    <submittedName>
        <fullName evidence="1">YceD family protein</fullName>
    </submittedName>
</protein>
<gene>
    <name evidence="1" type="ORF">ACFSJH_14170</name>
</gene>
<evidence type="ECO:0000313" key="2">
    <source>
        <dbReference type="Proteomes" id="UP001597362"/>
    </source>
</evidence>
<dbReference type="EMBL" id="JBHUHO010000032">
    <property type="protein sequence ID" value="MFD2116870.1"/>
    <property type="molecule type" value="Genomic_DNA"/>
</dbReference>
<dbReference type="Pfam" id="PF02620">
    <property type="entry name" value="YceD"/>
    <property type="match status" value="1"/>
</dbReference>
<accession>A0ABW4YMA3</accession>
<proteinExistence type="predicted"/>
<keyword evidence="2" id="KW-1185">Reference proteome</keyword>
<dbReference type="PANTHER" id="PTHR34374">
    <property type="entry name" value="LARGE RIBOSOMAL RNA SUBUNIT ACCUMULATION PROTEIN YCED HOMOLOG 1, CHLOROPLASTIC"/>
    <property type="match status" value="1"/>
</dbReference>
<reference evidence="2" key="1">
    <citation type="journal article" date="2019" name="Int. J. Syst. Evol. Microbiol.">
        <title>The Global Catalogue of Microorganisms (GCM) 10K type strain sequencing project: providing services to taxonomists for standard genome sequencing and annotation.</title>
        <authorList>
            <consortium name="The Broad Institute Genomics Platform"/>
            <consortium name="The Broad Institute Genome Sequencing Center for Infectious Disease"/>
            <person name="Wu L."/>
            <person name="Ma J."/>
        </authorList>
    </citation>
    <scope>NUCLEOTIDE SEQUENCE [LARGE SCALE GENOMIC DNA]</scope>
    <source>
        <strain evidence="2">GH52</strain>
    </source>
</reference>
<comment type="caution">
    <text evidence="1">The sequence shown here is derived from an EMBL/GenBank/DDBJ whole genome shotgun (WGS) entry which is preliminary data.</text>
</comment>